<evidence type="ECO:0000313" key="4">
    <source>
        <dbReference type="WormBase" id="F22F7.11"/>
    </source>
</evidence>
<dbReference type="Proteomes" id="UP000001940">
    <property type="component" value="Chromosome V"/>
</dbReference>
<organism evidence="2 3">
    <name type="scientific">Caenorhabditis elegans</name>
    <dbReference type="NCBI Taxonomy" id="6239"/>
    <lineage>
        <taxon>Eukaryota</taxon>
        <taxon>Metazoa</taxon>
        <taxon>Ecdysozoa</taxon>
        <taxon>Nematoda</taxon>
        <taxon>Chromadorea</taxon>
        <taxon>Rhabditida</taxon>
        <taxon>Rhabditina</taxon>
        <taxon>Rhabditomorpha</taxon>
        <taxon>Rhabditoidea</taxon>
        <taxon>Rhabditidae</taxon>
        <taxon>Peloderinae</taxon>
        <taxon>Caenorhabditis</taxon>
    </lineage>
</organism>
<dbReference type="WormBase" id="F22F7.11">
    <property type="protein sequence ID" value="CE48827"/>
    <property type="gene ID" value="WBGene00235326"/>
</dbReference>
<accession>U4PMR9</accession>
<dbReference type="AlphaFoldDB" id="U4PMR9"/>
<protein>
    <submittedName>
        <fullName evidence="2">Uncharacterized protein</fullName>
    </submittedName>
</protein>
<dbReference type="EMBL" id="BX284605">
    <property type="protein sequence ID" value="CDH93394.1"/>
    <property type="molecule type" value="Genomic_DNA"/>
</dbReference>
<dbReference type="RefSeq" id="NP_001294773.1">
    <property type="nucleotide sequence ID" value="NM_001307844.1"/>
</dbReference>
<proteinExistence type="predicted"/>
<evidence type="ECO:0000313" key="3">
    <source>
        <dbReference type="Proteomes" id="UP000001940"/>
    </source>
</evidence>
<gene>
    <name evidence="2" type="ORF">CELE_F22F7.11</name>
    <name evidence="2 4" type="ORF">F22F7.11</name>
</gene>
<sequence>MTSEEPTRAPWSSREDQENQPPMPQSSPQEIRCKEKPGTQSETFGAGCRIIQSRTFAVIRVYLDRTRKCAIYTAHLYEIAELLCYSKPLIIGLQFWVTVALVEKAGQILAS</sequence>
<dbReference type="CTD" id="24104471"/>
<dbReference type="InParanoid" id="U4PMR9"/>
<dbReference type="AGR" id="WB:WBGene00235326"/>
<reference evidence="2 3" key="1">
    <citation type="journal article" date="1998" name="Science">
        <title>Genome sequence of the nematode C. elegans: a platform for investigating biology.</title>
        <authorList>
            <consortium name="The C. elegans sequencing consortium"/>
            <person name="Sulson J.E."/>
            <person name="Waterston R."/>
        </authorList>
    </citation>
    <scope>NUCLEOTIDE SEQUENCE [LARGE SCALE GENOMIC DNA]</scope>
    <source>
        <strain evidence="2 3">Bristol N2</strain>
    </source>
</reference>
<dbReference type="KEGG" id="cel:CELE_F22F7.11"/>
<dbReference type="Bgee" id="WBGene00235326">
    <property type="expression patterns" value="Expressed in larva and 1 other cell type or tissue"/>
</dbReference>
<feature type="region of interest" description="Disordered" evidence="1">
    <location>
        <begin position="1"/>
        <end position="42"/>
    </location>
</feature>
<evidence type="ECO:0000256" key="1">
    <source>
        <dbReference type="SAM" id="MobiDB-lite"/>
    </source>
</evidence>
<dbReference type="HOGENOM" id="CLU_2160661_0_0_1"/>
<dbReference type="GeneID" id="24104471"/>
<dbReference type="PaxDb" id="6239-F22F7.11"/>
<evidence type="ECO:0000313" key="2">
    <source>
        <dbReference type="EMBL" id="CDH93394.1"/>
    </source>
</evidence>
<name>U4PMR9_CAEEL</name>
<keyword evidence="3" id="KW-1185">Reference proteome</keyword>